<dbReference type="InterPro" id="IPR004616">
    <property type="entry name" value="Leu/Phe-tRNA_Trfase"/>
</dbReference>
<dbReference type="InterPro" id="IPR016181">
    <property type="entry name" value="Acyl_CoA_acyltransferase"/>
</dbReference>
<organism evidence="5 6">
    <name type="scientific">Roseibacillus ishigakijimensis</name>
    <dbReference type="NCBI Taxonomy" id="454146"/>
    <lineage>
        <taxon>Bacteria</taxon>
        <taxon>Pseudomonadati</taxon>
        <taxon>Verrucomicrobiota</taxon>
        <taxon>Verrucomicrobiia</taxon>
        <taxon>Verrucomicrobiales</taxon>
        <taxon>Verrucomicrobiaceae</taxon>
        <taxon>Roseibacillus</taxon>
    </lineage>
</organism>
<dbReference type="RefSeq" id="WP_200392674.1">
    <property type="nucleotide sequence ID" value="NZ_JAENIO010000045.1"/>
</dbReference>
<dbReference type="GO" id="GO:0005737">
    <property type="term" value="C:cytoplasm"/>
    <property type="evidence" value="ECO:0007669"/>
    <property type="project" value="UniProtKB-SubCell"/>
</dbReference>
<dbReference type="GO" id="GO:0030163">
    <property type="term" value="P:protein catabolic process"/>
    <property type="evidence" value="ECO:0007669"/>
    <property type="project" value="UniProtKB-UniRule"/>
</dbReference>
<evidence type="ECO:0000256" key="2">
    <source>
        <dbReference type="ARBA" id="ARBA00022679"/>
    </source>
</evidence>
<dbReference type="Gene3D" id="3.40.630.70">
    <property type="entry name" value="Leucyl/phenylalanyl-tRNA-protein transferase, C-terminal domain"/>
    <property type="match status" value="1"/>
</dbReference>
<dbReference type="GO" id="GO:0008914">
    <property type="term" value="F:leucyl-tRNA--protein transferase activity"/>
    <property type="evidence" value="ECO:0007669"/>
    <property type="project" value="UniProtKB-UniRule"/>
</dbReference>
<keyword evidence="6" id="KW-1185">Reference proteome</keyword>
<comment type="catalytic activity">
    <reaction evidence="4">
        <text>N-terminal L-lysyl-[protein] + L-leucyl-tRNA(Leu) = N-terminal L-leucyl-L-lysyl-[protein] + tRNA(Leu) + H(+)</text>
        <dbReference type="Rhea" id="RHEA:12340"/>
        <dbReference type="Rhea" id="RHEA-COMP:9613"/>
        <dbReference type="Rhea" id="RHEA-COMP:9622"/>
        <dbReference type="Rhea" id="RHEA-COMP:12670"/>
        <dbReference type="Rhea" id="RHEA-COMP:12671"/>
        <dbReference type="ChEBI" id="CHEBI:15378"/>
        <dbReference type="ChEBI" id="CHEBI:65249"/>
        <dbReference type="ChEBI" id="CHEBI:78442"/>
        <dbReference type="ChEBI" id="CHEBI:78494"/>
        <dbReference type="ChEBI" id="CHEBI:133043"/>
        <dbReference type="EC" id="2.3.2.6"/>
    </reaction>
</comment>
<dbReference type="PANTHER" id="PTHR30098:SF2">
    <property type="entry name" value="LEUCYL_PHENYLALANYL-TRNA--PROTEIN TRANSFERASE"/>
    <property type="match status" value="1"/>
</dbReference>
<evidence type="ECO:0000313" key="5">
    <source>
        <dbReference type="EMBL" id="MBK1835237.1"/>
    </source>
</evidence>
<comment type="function">
    <text evidence="4">Functions in the N-end rule pathway of protein degradation where it conjugates Leu, Phe and, less efficiently, Met from aminoacyl-tRNAs to the N-termini of proteins containing an N-terminal arginine or lysine.</text>
</comment>
<sequence>MRIPADILLGAYAEGVFPMAEEGEIFWFSPEKRGLIPVDERFHIPRGLRKALRKEPYEVRRDTAFQATMEGCASREETWIDEVIVASYGELFDLGFAHSFECWDEEGLQGGLYGVRIGRAFFGESMFSRKVDASKIALVALVEWMREEGMTLLDTQWMTEHLRQFGGYEVPRGVYKELLREAIADEATEVPFR</sequence>
<accession>A0A934RNV9</accession>
<reference evidence="5" key="1">
    <citation type="submission" date="2021-01" db="EMBL/GenBank/DDBJ databases">
        <title>Modified the classification status of verrucomicrobia.</title>
        <authorList>
            <person name="Feng X."/>
        </authorList>
    </citation>
    <scope>NUCLEOTIDE SEQUENCE</scope>
    <source>
        <strain evidence="5">KCTC 12986</strain>
    </source>
</reference>
<dbReference type="HAMAP" id="MF_00688">
    <property type="entry name" value="Leu_Phe_trans"/>
    <property type="match status" value="1"/>
</dbReference>
<keyword evidence="2 4" id="KW-0808">Transferase</keyword>
<comment type="catalytic activity">
    <reaction evidence="4">
        <text>N-terminal L-arginyl-[protein] + L-leucyl-tRNA(Leu) = N-terminal L-leucyl-L-arginyl-[protein] + tRNA(Leu) + H(+)</text>
        <dbReference type="Rhea" id="RHEA:50416"/>
        <dbReference type="Rhea" id="RHEA-COMP:9613"/>
        <dbReference type="Rhea" id="RHEA-COMP:9622"/>
        <dbReference type="Rhea" id="RHEA-COMP:12672"/>
        <dbReference type="Rhea" id="RHEA-COMP:12673"/>
        <dbReference type="ChEBI" id="CHEBI:15378"/>
        <dbReference type="ChEBI" id="CHEBI:64719"/>
        <dbReference type="ChEBI" id="CHEBI:78442"/>
        <dbReference type="ChEBI" id="CHEBI:78494"/>
        <dbReference type="ChEBI" id="CHEBI:133044"/>
        <dbReference type="EC" id="2.3.2.6"/>
    </reaction>
</comment>
<dbReference type="NCBIfam" id="TIGR00667">
    <property type="entry name" value="aat"/>
    <property type="match status" value="1"/>
</dbReference>
<gene>
    <name evidence="4" type="primary">aat</name>
    <name evidence="5" type="ORF">JIN78_14300</name>
</gene>
<keyword evidence="3 4" id="KW-0012">Acyltransferase</keyword>
<evidence type="ECO:0000313" key="6">
    <source>
        <dbReference type="Proteomes" id="UP000604083"/>
    </source>
</evidence>
<evidence type="ECO:0000256" key="4">
    <source>
        <dbReference type="HAMAP-Rule" id="MF_00688"/>
    </source>
</evidence>
<comment type="similarity">
    <text evidence="4">Belongs to the L/F-transferase family.</text>
</comment>
<comment type="catalytic activity">
    <reaction evidence="4">
        <text>L-phenylalanyl-tRNA(Phe) + an N-terminal L-alpha-aminoacyl-[protein] = an N-terminal L-phenylalanyl-L-alpha-aminoacyl-[protein] + tRNA(Phe)</text>
        <dbReference type="Rhea" id="RHEA:43632"/>
        <dbReference type="Rhea" id="RHEA-COMP:9668"/>
        <dbReference type="Rhea" id="RHEA-COMP:9699"/>
        <dbReference type="Rhea" id="RHEA-COMP:10636"/>
        <dbReference type="Rhea" id="RHEA-COMP:10637"/>
        <dbReference type="ChEBI" id="CHEBI:78442"/>
        <dbReference type="ChEBI" id="CHEBI:78531"/>
        <dbReference type="ChEBI" id="CHEBI:78597"/>
        <dbReference type="ChEBI" id="CHEBI:83561"/>
        <dbReference type="EC" id="2.3.2.6"/>
    </reaction>
</comment>
<dbReference type="EMBL" id="JAENIO010000045">
    <property type="protein sequence ID" value="MBK1835237.1"/>
    <property type="molecule type" value="Genomic_DNA"/>
</dbReference>
<dbReference type="Pfam" id="PF03588">
    <property type="entry name" value="Leu_Phe_trans"/>
    <property type="match status" value="1"/>
</dbReference>
<comment type="subcellular location">
    <subcellularLocation>
        <location evidence="4">Cytoplasm</location>
    </subcellularLocation>
</comment>
<dbReference type="InterPro" id="IPR042203">
    <property type="entry name" value="Leu/Phe-tRNA_Trfase_C"/>
</dbReference>
<evidence type="ECO:0000256" key="1">
    <source>
        <dbReference type="ARBA" id="ARBA00022490"/>
    </source>
</evidence>
<proteinExistence type="inferred from homology"/>
<dbReference type="EC" id="2.3.2.6" evidence="4"/>
<comment type="caution">
    <text evidence="5">The sequence shown here is derived from an EMBL/GenBank/DDBJ whole genome shotgun (WGS) entry which is preliminary data.</text>
</comment>
<protein>
    <recommendedName>
        <fullName evidence="4">Leucyl/phenylalanyl-tRNA--protein transferase</fullName>
        <ecNumber evidence="4">2.3.2.6</ecNumber>
    </recommendedName>
    <alternativeName>
        <fullName evidence="4">L/F-transferase</fullName>
    </alternativeName>
    <alternativeName>
        <fullName evidence="4">Leucyltransferase</fullName>
    </alternativeName>
    <alternativeName>
        <fullName evidence="4">Phenyalanyltransferase</fullName>
    </alternativeName>
</protein>
<keyword evidence="1 4" id="KW-0963">Cytoplasm</keyword>
<dbReference type="PANTHER" id="PTHR30098">
    <property type="entry name" value="LEUCYL/PHENYLALANYL-TRNA--PROTEIN TRANSFERASE"/>
    <property type="match status" value="1"/>
</dbReference>
<dbReference type="Proteomes" id="UP000604083">
    <property type="component" value="Unassembled WGS sequence"/>
</dbReference>
<dbReference type="SUPFAM" id="SSF55729">
    <property type="entry name" value="Acyl-CoA N-acyltransferases (Nat)"/>
    <property type="match status" value="1"/>
</dbReference>
<name>A0A934RNV9_9BACT</name>
<dbReference type="AlphaFoldDB" id="A0A934RNV9"/>
<evidence type="ECO:0000256" key="3">
    <source>
        <dbReference type="ARBA" id="ARBA00023315"/>
    </source>
</evidence>